<dbReference type="SMART" id="SM01065">
    <property type="entry name" value="CBM_2"/>
    <property type="match status" value="3"/>
</dbReference>
<dbReference type="GO" id="GO:2001070">
    <property type="term" value="F:starch binding"/>
    <property type="evidence" value="ECO:0007669"/>
    <property type="project" value="InterPro"/>
</dbReference>
<accession>A0A0P1MN55</accession>
<dbReference type="InterPro" id="IPR013783">
    <property type="entry name" value="Ig-like_fold"/>
</dbReference>
<proteinExistence type="predicted"/>
<dbReference type="PANTHER" id="PTHR32518:SF3">
    <property type="entry name" value="4-ALPHA-GLUCANOTRANSFERASE"/>
    <property type="match status" value="1"/>
</dbReference>
<dbReference type="NCBIfam" id="TIGR04183">
    <property type="entry name" value="Por_Secre_tail"/>
    <property type="match status" value="1"/>
</dbReference>
<evidence type="ECO:0000313" key="2">
    <source>
        <dbReference type="EMBL" id="CUU01967.1"/>
    </source>
</evidence>
<dbReference type="AlphaFoldDB" id="A0A0P1P8E8"/>
<dbReference type="PROSITE" id="PS51166">
    <property type="entry name" value="CBM20"/>
    <property type="match status" value="3"/>
</dbReference>
<dbReference type="Pfam" id="PF18962">
    <property type="entry name" value="Por_Secre_tail"/>
    <property type="match status" value="1"/>
</dbReference>
<feature type="domain" description="CBM20" evidence="1">
    <location>
        <begin position="548"/>
        <end position="664"/>
    </location>
</feature>
<dbReference type="RefSeq" id="WP_075425997.1">
    <property type="nucleotide sequence ID" value="NZ_CZVJ01000025.1"/>
</dbReference>
<dbReference type="STRING" id="1633631.GCA_001442925_00411"/>
<name>A0A0P1P8E8_9BACT</name>
<feature type="domain" description="CBM20" evidence="1">
    <location>
        <begin position="431"/>
        <end position="545"/>
    </location>
</feature>
<gene>
    <name evidence="2" type="ORF">JGI4_00409</name>
</gene>
<dbReference type="Gene3D" id="2.60.40.10">
    <property type="entry name" value="Immunoglobulins"/>
    <property type="match status" value="3"/>
</dbReference>
<dbReference type="SUPFAM" id="SSF75011">
    <property type="entry name" value="3-carboxy-cis,cis-mucoante lactonizing enzyme"/>
    <property type="match status" value="1"/>
</dbReference>
<dbReference type="Gene3D" id="2.60.40.4070">
    <property type="match status" value="1"/>
</dbReference>
<organism evidence="2 3">
    <name type="scientific">Candidatus Kryptonium thompsonii</name>
    <dbReference type="NCBI Taxonomy" id="1633631"/>
    <lineage>
        <taxon>Bacteria</taxon>
        <taxon>Pseudomonadati</taxon>
        <taxon>Candidatus Kryptoniota</taxon>
        <taxon>Candidatus Kryptonium</taxon>
    </lineage>
</organism>
<accession>A0A0P1LFI8</accession>
<dbReference type="Pfam" id="PF00686">
    <property type="entry name" value="CBM_20"/>
    <property type="match status" value="2"/>
</dbReference>
<protein>
    <submittedName>
        <fullName evidence="2">Por secretion system C-terminal sorting domain-containing protein</fullName>
    </submittedName>
</protein>
<dbReference type="PANTHER" id="PTHR32518">
    <property type="match status" value="1"/>
</dbReference>
<feature type="domain" description="CBM20" evidence="1">
    <location>
        <begin position="319"/>
        <end position="424"/>
    </location>
</feature>
<dbReference type="EMBL" id="FAOP01000002">
    <property type="protein sequence ID" value="CUU01967.1"/>
    <property type="molecule type" value="Genomic_DNA"/>
</dbReference>
<dbReference type="InterPro" id="IPR026444">
    <property type="entry name" value="Secre_tail"/>
</dbReference>
<accession>A0A0P1LYQ1</accession>
<evidence type="ECO:0000259" key="1">
    <source>
        <dbReference type="PROSITE" id="PS51166"/>
    </source>
</evidence>
<evidence type="ECO:0000313" key="3">
    <source>
        <dbReference type="Proteomes" id="UP000182011"/>
    </source>
</evidence>
<dbReference type="Proteomes" id="UP000182011">
    <property type="component" value="Unassembled WGS sequence"/>
</dbReference>
<dbReference type="InterPro" id="IPR013784">
    <property type="entry name" value="Carb-bd-like_fold"/>
</dbReference>
<accession>A0A0S4MVK0</accession>
<accession>A0A0P1P8E8</accession>
<dbReference type="SUPFAM" id="SSF49452">
    <property type="entry name" value="Starch-binding domain-like"/>
    <property type="match status" value="3"/>
</dbReference>
<dbReference type="InterPro" id="IPR002044">
    <property type="entry name" value="CBM20"/>
</dbReference>
<reference evidence="3" key="1">
    <citation type="submission" date="2015-11" db="EMBL/GenBank/DDBJ databases">
        <authorList>
            <person name="Varghese N."/>
        </authorList>
    </citation>
    <scope>NUCLEOTIDE SEQUENCE [LARGE SCALE GENOMIC DNA]</scope>
</reference>
<sequence>MLRSIKTLAILFVLTTVALSISFAQLKLSPVWVKKAGVVSWLQTDNAARGIAYNPVNDHVYVVSRTDGLKVVILSAATGDSLGKLDVTGISGGTFALNMIDVTSDGIIYACNLSTNTSGDTVFKVYRWADESSAPTVAVSWRVNARVGDAFAVDGSGTNTKIYASGTGNDKVVVFGTTDGVNFTYEKSVTVGTGRARLGIDIDKDGNIWGNGAGTIAGVWDQSGNLLGEIAGTSGTATADLGLTASGRKLFFTLGMGAGVASPYFKFYVYDVTEGPAKAKLIAVTDSITGNSNANGTGRAVYDPVRHRMIALATNNYLASFQLTYQVTFNVNTATSPKLLTDSSLVEVRGSHPLLGPWSSANTNRMTNLGGDYWKLSIDFPDTMIGKGLEYKFYAEDWEDGPNHSLIIPAADTTLPLVFFRKQGFGPNPPYTPTDSIDVWFRVYVYNIPEFDPAQHVVGVRGAQLPNHNDFGDISWGRTFVLSPEPANDKIWSGRLRFPSPSGIAYKFVIASRDNPDNVIRWESDPNREVTIKRDTTLGWTTFDRKVIAPAKPVALYFSVDMSVMQGAGIFYPDSGDVVLVRGSFNGWGESDALSPSTLEPGVWEKFVTITAAPGDFIEFKYYIKTGTNNQARVPNGGWETGANRKYTFTDADTQQVARDYFNKLGPEGYVQKPEGVEVWFYCDMRGVTDNSGNPITRVDSLFIAGSTPPLFWIWDEPTRDRSKLRMHDDGAYPDKVAGDTIYAVALTFPKWSIKGPIQFKFAANGTVDNEAGFQEDHLLFLDDMPDQPGTKAVNELEVVKFGRQRGLGAFKDTVKIVNKFTGVKQTDEIPLTYALYQNYPNPFNPTTTIKYSIPNTERVTLKIYNILGQEVATLVDEEQKPGVYELKFDAGNLASGVYFYRLKAGGFTAVKKMMLVK</sequence>